<dbReference type="InterPro" id="IPR013083">
    <property type="entry name" value="Znf_RING/FYVE/PHD"/>
</dbReference>
<reference evidence="8" key="1">
    <citation type="submission" date="2021-09" db="EMBL/GenBank/DDBJ databases">
        <authorList>
            <person name="Martin H S."/>
        </authorList>
    </citation>
    <scope>NUCLEOTIDE SEQUENCE</scope>
</reference>
<gene>
    <name evidence="7" type="ORF">DCHRY22_LOCUS4659</name>
    <name evidence="8" type="ORF">DCHRY22_LOCUS9692</name>
</gene>
<dbReference type="EMBL" id="CAKASE010000049">
    <property type="protein sequence ID" value="CAG9563536.1"/>
    <property type="molecule type" value="Genomic_DNA"/>
</dbReference>
<feature type="compositionally biased region" description="Low complexity" evidence="5">
    <location>
        <begin position="60"/>
        <end position="76"/>
    </location>
</feature>
<dbReference type="Gene3D" id="3.30.40.10">
    <property type="entry name" value="Zinc/RING finger domain, C3HC4 (zinc finger)"/>
    <property type="match status" value="1"/>
</dbReference>
<dbReference type="Gene3D" id="3.30.70.1820">
    <property type="entry name" value="L1 transposable element, RRM domain"/>
    <property type="match status" value="1"/>
</dbReference>
<dbReference type="InterPro" id="IPR011011">
    <property type="entry name" value="Znf_FYVE_PHD"/>
</dbReference>
<dbReference type="InterPro" id="IPR057251">
    <property type="entry name" value="FP_C"/>
</dbReference>
<dbReference type="InterPro" id="IPR019786">
    <property type="entry name" value="Zinc_finger_PHD-type_CS"/>
</dbReference>
<proteinExistence type="predicted"/>
<protein>
    <submittedName>
        <fullName evidence="8">(African queen) hypothetical protein</fullName>
    </submittedName>
</protein>
<keyword evidence="4" id="KW-0175">Coiled coil</keyword>
<evidence type="ECO:0000259" key="6">
    <source>
        <dbReference type="PROSITE" id="PS50081"/>
    </source>
</evidence>
<dbReference type="InterPro" id="IPR004244">
    <property type="entry name" value="Transposase_22"/>
</dbReference>
<feature type="region of interest" description="Disordered" evidence="5">
    <location>
        <begin position="53"/>
        <end position="76"/>
    </location>
</feature>
<name>A0A8J2QXI8_9NEOP</name>
<comment type="caution">
    <text evidence="8">The sequence shown here is derived from an EMBL/GenBank/DDBJ whole genome shotgun (WGS) entry which is preliminary data.</text>
</comment>
<dbReference type="GO" id="GO:0008270">
    <property type="term" value="F:zinc ion binding"/>
    <property type="evidence" value="ECO:0007669"/>
    <property type="project" value="UniProtKB-KW"/>
</dbReference>
<keyword evidence="1" id="KW-0479">Metal-binding</keyword>
<dbReference type="AlphaFoldDB" id="A0A8J2QXI8"/>
<sequence length="343" mass="38797">MANKCYQCGKFLSPTDGVKCCKCSSVFHRACTNISPNSRISAKWSCRSCTEKGNTVNRNTDSSKTKPTTSTESPLSLNVNPAEKYVDADMGETSANITLVQEIRLLRLEMATSRQEMAKLNSTMSEFNNRINKVEERMTALEQQVSNHNFEHDSSQLLQTQIQQLKADLSRREQESMLNDIQISGLPEQQGENLMHLCQVITNKIGTEIDARDVVSAERVGPRRSVALNGEQARPRPVVVRLARRTLRNDIIQAARVRRVIDTSGIMEGAPKRIYINERLTATNRQLFHRAKEEGKKCGWRYIWSRDGKIYVRREPGSSAHRIWSDNDINKIFGASQVGTNII</sequence>
<evidence type="ECO:0000256" key="3">
    <source>
        <dbReference type="ARBA" id="ARBA00022833"/>
    </source>
</evidence>
<evidence type="ECO:0000313" key="9">
    <source>
        <dbReference type="Proteomes" id="UP000789524"/>
    </source>
</evidence>
<dbReference type="EMBL" id="CAKASE010000067">
    <property type="protein sequence ID" value="CAG9571493.1"/>
    <property type="molecule type" value="Genomic_DNA"/>
</dbReference>
<dbReference type="PANTHER" id="PTHR11505">
    <property type="entry name" value="L1 TRANSPOSABLE ELEMENT-RELATED"/>
    <property type="match status" value="1"/>
</dbReference>
<feature type="domain" description="Phorbol-ester/DAG-type" evidence="6">
    <location>
        <begin position="1"/>
        <end position="46"/>
    </location>
</feature>
<evidence type="ECO:0000256" key="1">
    <source>
        <dbReference type="ARBA" id="ARBA00022723"/>
    </source>
</evidence>
<evidence type="ECO:0000256" key="2">
    <source>
        <dbReference type="ARBA" id="ARBA00022771"/>
    </source>
</evidence>
<evidence type="ECO:0000313" key="7">
    <source>
        <dbReference type="EMBL" id="CAG9563536.1"/>
    </source>
</evidence>
<organism evidence="8 9">
    <name type="scientific">Danaus chrysippus</name>
    <name type="common">African queen</name>
    <dbReference type="NCBI Taxonomy" id="151541"/>
    <lineage>
        <taxon>Eukaryota</taxon>
        <taxon>Metazoa</taxon>
        <taxon>Ecdysozoa</taxon>
        <taxon>Arthropoda</taxon>
        <taxon>Hexapoda</taxon>
        <taxon>Insecta</taxon>
        <taxon>Pterygota</taxon>
        <taxon>Neoptera</taxon>
        <taxon>Endopterygota</taxon>
        <taxon>Lepidoptera</taxon>
        <taxon>Glossata</taxon>
        <taxon>Ditrysia</taxon>
        <taxon>Papilionoidea</taxon>
        <taxon>Nymphalidae</taxon>
        <taxon>Danainae</taxon>
        <taxon>Danaini</taxon>
        <taxon>Danaina</taxon>
        <taxon>Danaus</taxon>
        <taxon>Anosia</taxon>
    </lineage>
</organism>
<keyword evidence="9" id="KW-1185">Reference proteome</keyword>
<dbReference type="PROSITE" id="PS01359">
    <property type="entry name" value="ZF_PHD_1"/>
    <property type="match status" value="1"/>
</dbReference>
<accession>A0A8J2QXI8</accession>
<evidence type="ECO:0000256" key="4">
    <source>
        <dbReference type="SAM" id="Coils"/>
    </source>
</evidence>
<feature type="coiled-coil region" evidence="4">
    <location>
        <begin position="103"/>
        <end position="175"/>
    </location>
</feature>
<dbReference type="SUPFAM" id="SSF57903">
    <property type="entry name" value="FYVE/PHD zinc finger"/>
    <property type="match status" value="1"/>
</dbReference>
<dbReference type="Pfam" id="PF25298">
    <property type="entry name" value="Baculo_FP_2nd"/>
    <property type="match status" value="1"/>
</dbReference>
<keyword evidence="2" id="KW-0863">Zinc-finger</keyword>
<evidence type="ECO:0000256" key="5">
    <source>
        <dbReference type="SAM" id="MobiDB-lite"/>
    </source>
</evidence>
<dbReference type="Proteomes" id="UP000789524">
    <property type="component" value="Unassembled WGS sequence"/>
</dbReference>
<dbReference type="CDD" id="cd15489">
    <property type="entry name" value="PHD_SF"/>
    <property type="match status" value="1"/>
</dbReference>
<keyword evidence="3" id="KW-0862">Zinc</keyword>
<dbReference type="PROSITE" id="PS50081">
    <property type="entry name" value="ZF_DAG_PE_2"/>
    <property type="match status" value="1"/>
</dbReference>
<evidence type="ECO:0000313" key="8">
    <source>
        <dbReference type="EMBL" id="CAG9571493.1"/>
    </source>
</evidence>
<dbReference type="InterPro" id="IPR002219">
    <property type="entry name" value="PKC_DAG/PE"/>
</dbReference>
<dbReference type="OrthoDB" id="7490514at2759"/>